<proteinExistence type="predicted"/>
<evidence type="ECO:0000313" key="1">
    <source>
        <dbReference type="EMBL" id="SOY29395.1"/>
    </source>
</evidence>
<keyword evidence="2" id="KW-1185">Reference proteome</keyword>
<evidence type="ECO:0000313" key="2">
    <source>
        <dbReference type="Proteomes" id="UP000236311"/>
    </source>
</evidence>
<organism evidence="1 2">
    <name type="scientific">Acetatifactor muris</name>
    <dbReference type="NCBI Taxonomy" id="879566"/>
    <lineage>
        <taxon>Bacteria</taxon>
        <taxon>Bacillati</taxon>
        <taxon>Bacillota</taxon>
        <taxon>Clostridia</taxon>
        <taxon>Lachnospirales</taxon>
        <taxon>Lachnospiraceae</taxon>
        <taxon>Acetatifactor</taxon>
    </lineage>
</organism>
<name>A0A2K4ZG12_9FIRM</name>
<dbReference type="Proteomes" id="UP000236311">
    <property type="component" value="Unassembled WGS sequence"/>
</dbReference>
<protein>
    <submittedName>
        <fullName evidence="1">Uncharacterized protein</fullName>
    </submittedName>
</protein>
<dbReference type="AlphaFoldDB" id="A0A2K4ZG12"/>
<accession>A0A2K4ZG12</accession>
<reference evidence="1 2" key="1">
    <citation type="submission" date="2018-01" db="EMBL/GenBank/DDBJ databases">
        <authorList>
            <person name="Gaut B.S."/>
            <person name="Morton B.R."/>
            <person name="Clegg M.T."/>
            <person name="Duvall M.R."/>
        </authorList>
    </citation>
    <scope>NUCLEOTIDE SEQUENCE [LARGE SCALE GENOMIC DNA]</scope>
    <source>
        <strain evidence="1">GP69</strain>
    </source>
</reference>
<gene>
    <name evidence="1" type="ORF">AMURIS_02110</name>
</gene>
<sequence length="81" mass="9213">MGNLDRPFILFEDGRPTCIFFATPDGTDSFMDAFETWNMAKNPALYFSQRFAILRQRSYCKKALSGGGENGAYSRNRDSEL</sequence>
<dbReference type="EMBL" id="OFSM01000009">
    <property type="protein sequence ID" value="SOY29395.1"/>
    <property type="molecule type" value="Genomic_DNA"/>
</dbReference>